<gene>
    <name evidence="1" type="ORF">KDL01_41095</name>
</gene>
<dbReference type="RefSeq" id="WP_212534137.1">
    <property type="nucleotide sequence ID" value="NZ_JAGSOG010000569.1"/>
</dbReference>
<reference evidence="1" key="1">
    <citation type="submission" date="2021-04" db="EMBL/GenBank/DDBJ databases">
        <title>Genome based classification of Actinospica acidithermotolerans sp. nov., an actinobacterium isolated from an Indonesian hot spring.</title>
        <authorList>
            <person name="Kusuma A.B."/>
            <person name="Putra K.E."/>
            <person name="Nafisah S."/>
            <person name="Loh J."/>
            <person name="Nouioui I."/>
            <person name="Goodfellow M."/>
        </authorList>
    </citation>
    <scope>NUCLEOTIDE SEQUENCE</scope>
    <source>
        <strain evidence="1">CSCA 57</strain>
    </source>
</reference>
<proteinExistence type="predicted"/>
<dbReference type="Proteomes" id="UP000675781">
    <property type="component" value="Unassembled WGS sequence"/>
</dbReference>
<dbReference type="AlphaFoldDB" id="A0A941F1R6"/>
<comment type="caution">
    <text evidence="1">The sequence shown here is derived from an EMBL/GenBank/DDBJ whole genome shotgun (WGS) entry which is preliminary data.</text>
</comment>
<evidence type="ECO:0000313" key="2">
    <source>
        <dbReference type="Proteomes" id="UP000675781"/>
    </source>
</evidence>
<organism evidence="1 2">
    <name type="scientific">Actinospica durhamensis</name>
    <dbReference type="NCBI Taxonomy" id="1508375"/>
    <lineage>
        <taxon>Bacteria</taxon>
        <taxon>Bacillati</taxon>
        <taxon>Actinomycetota</taxon>
        <taxon>Actinomycetes</taxon>
        <taxon>Catenulisporales</taxon>
        <taxon>Actinospicaceae</taxon>
        <taxon>Actinospica</taxon>
    </lineage>
</organism>
<keyword evidence="2" id="KW-1185">Reference proteome</keyword>
<protein>
    <submittedName>
        <fullName evidence="1">Uncharacterized protein</fullName>
    </submittedName>
</protein>
<accession>A0A941F1R6</accession>
<evidence type="ECO:0000313" key="1">
    <source>
        <dbReference type="EMBL" id="MBR7839719.1"/>
    </source>
</evidence>
<name>A0A941F1R6_9ACTN</name>
<dbReference type="EMBL" id="JAGSOG010000569">
    <property type="protein sequence ID" value="MBR7839719.1"/>
    <property type="molecule type" value="Genomic_DNA"/>
</dbReference>
<sequence>MPTNENDTADLELTAWKNTTSGSLLERMDQARVNQFRDCLNEVLAEHRDDPDSPEVVAAAEFLGAQVRNQLHRLLANDHPELVEQLRYLSFDEALHAVYNATRRPTR</sequence>